<dbReference type="AlphaFoldDB" id="A0A9P5A7L4"/>
<gene>
    <name evidence="1" type="ORF">FBEOM_13124</name>
</gene>
<reference evidence="1" key="2">
    <citation type="submission" date="2020-02" db="EMBL/GenBank/DDBJ databases">
        <title>Identification and distribution of gene clusters putatively required for synthesis of sphingolipid metabolism inhibitors in phylogenetically diverse species of the filamentous fungus Fusarium.</title>
        <authorList>
            <person name="Kim H.-S."/>
            <person name="Busman M."/>
            <person name="Brown D.W."/>
            <person name="Divon H."/>
            <person name="Uhlig S."/>
            <person name="Proctor R.H."/>
        </authorList>
    </citation>
    <scope>NUCLEOTIDE SEQUENCE</scope>
    <source>
        <strain evidence="1">NRRL 25174</strain>
    </source>
</reference>
<evidence type="ECO:0000313" key="2">
    <source>
        <dbReference type="Proteomes" id="UP000730481"/>
    </source>
</evidence>
<dbReference type="Proteomes" id="UP000730481">
    <property type="component" value="Unassembled WGS sequence"/>
</dbReference>
<dbReference type="OrthoDB" id="5061629at2759"/>
<proteinExistence type="predicted"/>
<dbReference type="Gene3D" id="1.25.40.20">
    <property type="entry name" value="Ankyrin repeat-containing domain"/>
    <property type="match status" value="1"/>
</dbReference>
<comment type="caution">
    <text evidence="1">The sequence shown here is derived from an EMBL/GenBank/DDBJ whole genome shotgun (WGS) entry which is preliminary data.</text>
</comment>
<name>A0A9P5A7L4_9HYPO</name>
<dbReference type="InterPro" id="IPR036770">
    <property type="entry name" value="Ankyrin_rpt-contain_sf"/>
</dbReference>
<reference evidence="1" key="1">
    <citation type="journal article" date="2017" name="Mycologia">
        <title>Fusarium algeriense, sp. nov., a novel toxigenic crown rot pathogen of durum wheat from Algeria is nested in the Fusarium burgessii species complex.</title>
        <authorList>
            <person name="Laraba I."/>
            <person name="Keddad A."/>
            <person name="Boureghda H."/>
            <person name="Abdallah N."/>
            <person name="Vaughan M.M."/>
            <person name="Proctor R.H."/>
            <person name="Busman M."/>
            <person name="O'Donnell K."/>
        </authorList>
    </citation>
    <scope>NUCLEOTIDE SEQUENCE</scope>
    <source>
        <strain evidence="1">NRRL 25174</strain>
    </source>
</reference>
<sequence>MPCSLLSSKTHGSELVVRSTHASQNKRVYLEGTVFPLDAFTFSPRLSFKPLDGTCIEVPPLCYAVLTGSVDDVLVILAESKRTEQFQRDLDYGLFFASRSENISAADLLLKSGANPGRPFSSNALHGAASRGELDEIGKYASYPNVSIDVQDETFATPVIYAMDLDSPYDWETIKYLFMMGARPEAKVGTSDYTYAQIAREKGKEDLAKKLEGYKGWVGPLYKKSVSDVKLHRSLLWVTVRYECPEFPNAGWDHTSLELFQELDDDQLRREAKRMLERKISRRRGRRSIMKGGKGSK</sequence>
<protein>
    <recommendedName>
        <fullName evidence="3">Ankyrin repeat protein</fullName>
    </recommendedName>
</protein>
<dbReference type="EMBL" id="PVQB02000911">
    <property type="protein sequence ID" value="KAF4333068.1"/>
    <property type="molecule type" value="Genomic_DNA"/>
</dbReference>
<evidence type="ECO:0008006" key="3">
    <source>
        <dbReference type="Google" id="ProtNLM"/>
    </source>
</evidence>
<dbReference type="SUPFAM" id="SSF48403">
    <property type="entry name" value="Ankyrin repeat"/>
    <property type="match status" value="1"/>
</dbReference>
<keyword evidence="2" id="KW-1185">Reference proteome</keyword>
<organism evidence="1 2">
    <name type="scientific">Fusarium beomiforme</name>
    <dbReference type="NCBI Taxonomy" id="44412"/>
    <lineage>
        <taxon>Eukaryota</taxon>
        <taxon>Fungi</taxon>
        <taxon>Dikarya</taxon>
        <taxon>Ascomycota</taxon>
        <taxon>Pezizomycotina</taxon>
        <taxon>Sordariomycetes</taxon>
        <taxon>Hypocreomycetidae</taxon>
        <taxon>Hypocreales</taxon>
        <taxon>Nectriaceae</taxon>
        <taxon>Fusarium</taxon>
        <taxon>Fusarium burgessii species complex</taxon>
    </lineage>
</organism>
<accession>A0A9P5A7L4</accession>
<evidence type="ECO:0000313" key="1">
    <source>
        <dbReference type="EMBL" id="KAF4333068.1"/>
    </source>
</evidence>